<dbReference type="PANTHER" id="PTHR13713">
    <property type="entry name" value="SIALYLTRANSFERASE"/>
    <property type="match status" value="1"/>
</dbReference>
<evidence type="ECO:0000256" key="8">
    <source>
        <dbReference type="ARBA" id="ARBA00023034"/>
    </source>
</evidence>
<keyword evidence="9" id="KW-0443">Lipid metabolism</keyword>
<comment type="catalytic activity">
    <reaction evidence="21">
        <text>a beta-D-Gal-(1&lt;-&gt;1')-ceramide + CMP-N-acetyl-beta-neuraminate = N-acetyl-alpha-neuraminosyl-(2-&gt;3)-beta-D-galactosyl-(1&lt;-&gt;1')-ceramide + CMP + H(+)</text>
        <dbReference type="Rhea" id="RHEA:41780"/>
        <dbReference type="ChEBI" id="CHEBI:15378"/>
        <dbReference type="ChEBI" id="CHEBI:57812"/>
        <dbReference type="ChEBI" id="CHEBI:60377"/>
        <dbReference type="ChEBI" id="CHEBI:82643"/>
        <dbReference type="ChEBI" id="CHEBI:143593"/>
    </reaction>
    <physiologicalReaction direction="left-to-right" evidence="21">
        <dbReference type="Rhea" id="RHEA:41781"/>
    </physiologicalReaction>
</comment>
<evidence type="ECO:0000256" key="19">
    <source>
        <dbReference type="ARBA" id="ARBA00043651"/>
    </source>
</evidence>
<accession>A0A2D4IAM0</accession>
<comment type="catalytic activity">
    <reaction evidence="23">
        <text>ganglioside GA1 (d18:1(4E)/18:0) + CMP-N-acetyl-beta-neuraminate = ganglioside GM1 (d18:1(4E)/18:0) + CMP + H(+)</text>
        <dbReference type="Rhea" id="RHEA:41784"/>
        <dbReference type="ChEBI" id="CHEBI:15378"/>
        <dbReference type="ChEBI" id="CHEBI:57812"/>
        <dbReference type="ChEBI" id="CHEBI:60377"/>
        <dbReference type="ChEBI" id="CHEBI:73110"/>
        <dbReference type="ChEBI" id="CHEBI:78484"/>
    </reaction>
    <physiologicalReaction direction="left-to-right" evidence="23">
        <dbReference type="Rhea" id="RHEA:41785"/>
    </physiologicalReaction>
</comment>
<evidence type="ECO:0000256" key="15">
    <source>
        <dbReference type="ARBA" id="ARBA00041341"/>
    </source>
</evidence>
<evidence type="ECO:0000256" key="6">
    <source>
        <dbReference type="ARBA" id="ARBA00022968"/>
    </source>
</evidence>
<dbReference type="Gene3D" id="3.90.1480.20">
    <property type="entry name" value="Glycosyl transferase family 29"/>
    <property type="match status" value="1"/>
</dbReference>
<evidence type="ECO:0000256" key="18">
    <source>
        <dbReference type="ARBA" id="ARBA00042545"/>
    </source>
</evidence>
<keyword evidence="3" id="KW-0328">Glycosyltransferase</keyword>
<evidence type="ECO:0000256" key="20">
    <source>
        <dbReference type="ARBA" id="ARBA00045587"/>
    </source>
</evidence>
<evidence type="ECO:0000256" key="10">
    <source>
        <dbReference type="ARBA" id="ARBA00023136"/>
    </source>
</evidence>
<keyword evidence="11" id="KW-1015">Disulfide bond</keyword>
<evidence type="ECO:0000256" key="16">
    <source>
        <dbReference type="ARBA" id="ARBA00041896"/>
    </source>
</evidence>
<keyword evidence="10" id="KW-0472">Membrane</keyword>
<evidence type="ECO:0000256" key="22">
    <source>
        <dbReference type="ARBA" id="ARBA00048805"/>
    </source>
</evidence>
<name>A0A2D4IAM0_MICLE</name>
<dbReference type="GO" id="GO:0000139">
    <property type="term" value="C:Golgi membrane"/>
    <property type="evidence" value="ECO:0007669"/>
    <property type="project" value="UniProtKB-SubCell"/>
</dbReference>
<dbReference type="InterPro" id="IPR051142">
    <property type="entry name" value="Glycosyltransferase_29"/>
</dbReference>
<proteinExistence type="inferred from homology"/>
<evidence type="ECO:0000256" key="21">
    <source>
        <dbReference type="ARBA" id="ARBA00048050"/>
    </source>
</evidence>
<dbReference type="GO" id="GO:0047291">
    <property type="term" value="F:lactosylceramide alpha-2,3-sialyltransferase activity"/>
    <property type="evidence" value="ECO:0007669"/>
    <property type="project" value="UniProtKB-EC"/>
</dbReference>
<evidence type="ECO:0000256" key="7">
    <source>
        <dbReference type="ARBA" id="ARBA00022989"/>
    </source>
</evidence>
<evidence type="ECO:0000256" key="3">
    <source>
        <dbReference type="ARBA" id="ARBA00022676"/>
    </source>
</evidence>
<evidence type="ECO:0000256" key="12">
    <source>
        <dbReference type="ARBA" id="ARBA00023180"/>
    </source>
</evidence>
<evidence type="ECO:0000256" key="23">
    <source>
        <dbReference type="ARBA" id="ARBA00049539"/>
    </source>
</evidence>
<sequence>MHLFFWKNVATKIPIALSRFWILNPVIVKETAVDILQYLEPQSRFFWAQNIPTIGMMATVLASHLCDEVSLAGFGYNLRQPKAPLHYYDSVCMVAMKSQTMHNVTWETVILQQLVREGAISDLSGGIDCHFCKEQG</sequence>
<comment type="catalytic activity">
    <reaction evidence="22">
        <text>ganglioside GA2 (d18:1(4E)/18:0) + CMP-N-acetyl-beta-neuraminate = ganglioside GM2 (d18:1(4E)/18:0) + CMP + H(+)</text>
        <dbReference type="Rhea" id="RHEA:41776"/>
        <dbReference type="ChEBI" id="CHEBI:15378"/>
        <dbReference type="ChEBI" id="CHEBI:57812"/>
        <dbReference type="ChEBI" id="CHEBI:60377"/>
        <dbReference type="ChEBI" id="CHEBI:78485"/>
        <dbReference type="ChEBI" id="CHEBI:78486"/>
    </reaction>
    <physiologicalReaction direction="left-to-right" evidence="22">
        <dbReference type="Rhea" id="RHEA:41777"/>
    </physiologicalReaction>
</comment>
<keyword evidence="7" id="KW-1133">Transmembrane helix</keyword>
<reference evidence="24" key="2">
    <citation type="submission" date="2017-11" db="EMBL/GenBank/DDBJ databases">
        <title>Coralsnake Venomics: Analyses of Venom Gland Transcriptomes and Proteomes of Six Brazilian Taxa.</title>
        <authorList>
            <person name="Aird S.D."/>
            <person name="Jorge da Silva N."/>
            <person name="Qiu L."/>
            <person name="Villar-Briones A."/>
            <person name="Aparecida-Saddi V."/>
            <person name="Campos-Telles M.P."/>
            <person name="Grau M."/>
            <person name="Mikheyev A.S."/>
        </authorList>
    </citation>
    <scope>NUCLEOTIDE SEQUENCE</scope>
    <source>
        <tissue evidence="24">Venom_gland</tissue>
    </source>
</reference>
<comment type="similarity">
    <text evidence="2">Belongs to the glycosyltransferase 29 family.</text>
</comment>
<evidence type="ECO:0000256" key="13">
    <source>
        <dbReference type="ARBA" id="ARBA00039111"/>
    </source>
</evidence>
<evidence type="ECO:0000256" key="11">
    <source>
        <dbReference type="ARBA" id="ARBA00023157"/>
    </source>
</evidence>
<dbReference type="InterPro" id="IPR001675">
    <property type="entry name" value="Glyco_trans_29"/>
</dbReference>
<evidence type="ECO:0000256" key="5">
    <source>
        <dbReference type="ARBA" id="ARBA00022692"/>
    </source>
</evidence>
<dbReference type="AlphaFoldDB" id="A0A2D4IAM0"/>
<evidence type="ECO:0000313" key="24">
    <source>
        <dbReference type="EMBL" id="LAA81266.1"/>
    </source>
</evidence>
<dbReference type="PANTHER" id="PTHR13713:SF60">
    <property type="entry name" value="LACTOSYLCERAMIDE ALPHA-2,3-SIALYLTRANSFERASE"/>
    <property type="match status" value="1"/>
</dbReference>
<reference evidence="24" key="1">
    <citation type="submission" date="2017-07" db="EMBL/GenBank/DDBJ databases">
        <authorList>
            <person name="Mikheyev A."/>
            <person name="Grau M."/>
        </authorList>
    </citation>
    <scope>NUCLEOTIDE SEQUENCE</scope>
    <source>
        <tissue evidence="24">Venom_gland</tissue>
    </source>
</reference>
<keyword evidence="4" id="KW-0808">Transferase</keyword>
<dbReference type="Pfam" id="PF00777">
    <property type="entry name" value="Glyco_transf_29"/>
    <property type="match status" value="1"/>
</dbReference>
<evidence type="ECO:0000256" key="17">
    <source>
        <dbReference type="ARBA" id="ARBA00041976"/>
    </source>
</evidence>
<evidence type="ECO:0000256" key="1">
    <source>
        <dbReference type="ARBA" id="ARBA00004323"/>
    </source>
</evidence>
<keyword evidence="12" id="KW-0325">Glycoprotein</keyword>
<evidence type="ECO:0000256" key="14">
    <source>
        <dbReference type="ARBA" id="ARBA00039792"/>
    </source>
</evidence>
<dbReference type="GO" id="GO:0006629">
    <property type="term" value="P:lipid metabolic process"/>
    <property type="evidence" value="ECO:0007669"/>
    <property type="project" value="UniProtKB-KW"/>
</dbReference>
<dbReference type="EC" id="2.4.3.9" evidence="13"/>
<keyword evidence="8" id="KW-0333">Golgi apparatus</keyword>
<comment type="subcellular location">
    <subcellularLocation>
        <location evidence="1">Golgi apparatus membrane</location>
        <topology evidence="1">Single-pass type II membrane protein</topology>
    </subcellularLocation>
</comment>
<keyword evidence="5" id="KW-0812">Transmembrane</keyword>
<comment type="catalytic activity">
    <reaction evidence="19">
        <text>a beta-D-Gal-(1-&gt;4)-beta-D-Glc-(1&lt;-&gt;1)-Cer(d18:1(4E)) + CMP-N-acetyl-beta-neuraminate = a ganglioside GM3 (d18:1(4E)) + CMP + H(+)</text>
        <dbReference type="Rhea" id="RHEA:18417"/>
        <dbReference type="ChEBI" id="CHEBI:15378"/>
        <dbReference type="ChEBI" id="CHEBI:17950"/>
        <dbReference type="ChEBI" id="CHEBI:57812"/>
        <dbReference type="ChEBI" id="CHEBI:60065"/>
        <dbReference type="ChEBI" id="CHEBI:60377"/>
        <dbReference type="EC" id="2.4.3.9"/>
    </reaction>
    <physiologicalReaction direction="left-to-right" evidence="19">
        <dbReference type="Rhea" id="RHEA:18418"/>
    </physiologicalReaction>
</comment>
<keyword evidence="6" id="KW-0735">Signal-anchor</keyword>
<dbReference type="InterPro" id="IPR038578">
    <property type="entry name" value="GT29-like_sf"/>
</dbReference>
<protein>
    <recommendedName>
        <fullName evidence="14">Lactosylceramide alpha-2,3-sialyltransferase</fullName>
        <ecNumber evidence="13">2.4.3.9</ecNumber>
    </recommendedName>
    <alternativeName>
        <fullName evidence="15">CMP-NeuAc:lactosylceramide alpha-2,3-sialyltransferase</fullName>
    </alternativeName>
    <alternativeName>
        <fullName evidence="18">Ganglioside GM3 synthase</fullName>
    </alternativeName>
    <alternativeName>
        <fullName evidence="17">ST3Gal V</fullName>
    </alternativeName>
    <alternativeName>
        <fullName evidence="16">Sialyltransferase 9</fullName>
    </alternativeName>
</protein>
<evidence type="ECO:0000256" key="2">
    <source>
        <dbReference type="ARBA" id="ARBA00006003"/>
    </source>
</evidence>
<dbReference type="EMBL" id="IACK01087279">
    <property type="protein sequence ID" value="LAA81266.1"/>
    <property type="molecule type" value="Transcribed_RNA"/>
</dbReference>
<organism evidence="24">
    <name type="scientific">Micrurus lemniscatus lemniscatus</name>
    <dbReference type="NCBI Taxonomy" id="129467"/>
    <lineage>
        <taxon>Eukaryota</taxon>
        <taxon>Metazoa</taxon>
        <taxon>Chordata</taxon>
        <taxon>Craniata</taxon>
        <taxon>Vertebrata</taxon>
        <taxon>Euteleostomi</taxon>
        <taxon>Lepidosauria</taxon>
        <taxon>Squamata</taxon>
        <taxon>Bifurcata</taxon>
        <taxon>Unidentata</taxon>
        <taxon>Episquamata</taxon>
        <taxon>Toxicofera</taxon>
        <taxon>Serpentes</taxon>
        <taxon>Colubroidea</taxon>
        <taxon>Elapidae</taxon>
        <taxon>Elapinae</taxon>
        <taxon>Micrurus</taxon>
    </lineage>
</organism>
<evidence type="ECO:0000256" key="9">
    <source>
        <dbReference type="ARBA" id="ARBA00023098"/>
    </source>
</evidence>
<evidence type="ECO:0000256" key="4">
    <source>
        <dbReference type="ARBA" id="ARBA00022679"/>
    </source>
</evidence>
<comment type="function">
    <text evidence="20">Transfers the sialyl group (N-acetyl-alpha-neuraminyl or NeuAc) from CMP-NeuAc to the non-reducing terminal galactose (Gal) of glycosphingolipids forming gangliosides (important molecules involved in the regulation of multiple cellular processes, including cell proliferation and differentiation, apoptosis, embryogenesis, development, and oncogenesis). Mainly involved in the biosynthesis of ganglioside GM3 but can also use different glycolipids as substrate acceptors such as D-galactosylceramide (GalCer), asialo-GM2 (GA2) and asialo-GM1 (GA1), although less preferentially than beta-D-Gal-(1-&gt;4)-beta-D-Glc-(1&lt;-&gt;1)-Cer (LacCer).</text>
</comment>